<comment type="caution">
    <text evidence="16">The sequence shown here is derived from an EMBL/GenBank/DDBJ whole genome shotgun (WGS) entry which is preliminary data.</text>
</comment>
<evidence type="ECO:0000256" key="4">
    <source>
        <dbReference type="ARBA" id="ARBA00022660"/>
    </source>
</evidence>
<dbReference type="SUPFAM" id="SSF81464">
    <property type="entry name" value="Cytochrome c oxidase subunit II-like, transmembrane region"/>
    <property type="match status" value="1"/>
</dbReference>
<evidence type="ECO:0000256" key="11">
    <source>
        <dbReference type="RuleBase" id="RU004024"/>
    </source>
</evidence>
<evidence type="ECO:0000313" key="17">
    <source>
        <dbReference type="Proteomes" id="UP000271624"/>
    </source>
</evidence>
<comment type="subcellular location">
    <subcellularLocation>
        <location evidence="10">Cell membrane</location>
        <topology evidence="10">Multi-pass membrane protein</topology>
    </subcellularLocation>
    <subcellularLocation>
        <location evidence="1">Membrane</location>
        <topology evidence="1">Multi-pass membrane protein</topology>
    </subcellularLocation>
</comment>
<keyword evidence="3 10" id="KW-0813">Transport</keyword>
<dbReference type="Proteomes" id="UP000271624">
    <property type="component" value="Unassembled WGS sequence"/>
</dbReference>
<dbReference type="Gene3D" id="2.60.40.420">
    <property type="entry name" value="Cupredoxins - blue copper proteins"/>
    <property type="match status" value="1"/>
</dbReference>
<dbReference type="AlphaFoldDB" id="A0A3S1ADN5"/>
<feature type="domain" description="Cytochrome oxidase subunit II copper A binding" evidence="14">
    <location>
        <begin position="169"/>
        <end position="280"/>
    </location>
</feature>
<protein>
    <recommendedName>
        <fullName evidence="11">Cytochrome c oxidase subunit 2</fullName>
        <ecNumber evidence="11">7.1.1.9</ecNumber>
    </recommendedName>
</protein>
<evidence type="ECO:0000259" key="15">
    <source>
        <dbReference type="PROSITE" id="PS50999"/>
    </source>
</evidence>
<accession>A0A3S1ADN5</accession>
<evidence type="ECO:0000259" key="14">
    <source>
        <dbReference type="PROSITE" id="PS50857"/>
    </source>
</evidence>
<comment type="catalytic activity">
    <reaction evidence="11">
        <text>4 Fe(II)-[cytochrome c] + O2 + 8 H(+)(in) = 4 Fe(III)-[cytochrome c] + 2 H2O + 4 H(+)(out)</text>
        <dbReference type="Rhea" id="RHEA:11436"/>
        <dbReference type="Rhea" id="RHEA-COMP:10350"/>
        <dbReference type="Rhea" id="RHEA-COMP:14399"/>
        <dbReference type="ChEBI" id="CHEBI:15377"/>
        <dbReference type="ChEBI" id="CHEBI:15378"/>
        <dbReference type="ChEBI" id="CHEBI:15379"/>
        <dbReference type="ChEBI" id="CHEBI:29033"/>
        <dbReference type="ChEBI" id="CHEBI:29034"/>
        <dbReference type="EC" id="7.1.1.9"/>
    </reaction>
</comment>
<evidence type="ECO:0000256" key="2">
    <source>
        <dbReference type="ARBA" id="ARBA00007866"/>
    </source>
</evidence>
<dbReference type="InterPro" id="IPR045187">
    <property type="entry name" value="CcO_II"/>
</dbReference>
<dbReference type="PROSITE" id="PS50857">
    <property type="entry name" value="COX2_CUA"/>
    <property type="match status" value="1"/>
</dbReference>
<dbReference type="InterPro" id="IPR008972">
    <property type="entry name" value="Cupredoxin"/>
</dbReference>
<name>A0A3S1ADN5_9CYAN</name>
<comment type="similarity">
    <text evidence="2 10">Belongs to the cytochrome c oxidase subunit 2 family.</text>
</comment>
<evidence type="ECO:0000256" key="8">
    <source>
        <dbReference type="ARBA" id="ARBA00022989"/>
    </source>
</evidence>
<evidence type="ECO:0000256" key="7">
    <source>
        <dbReference type="ARBA" id="ARBA00022982"/>
    </source>
</evidence>
<keyword evidence="9 13" id="KW-0472">Membrane</keyword>
<evidence type="ECO:0000256" key="10">
    <source>
        <dbReference type="RuleBase" id="RU000456"/>
    </source>
</evidence>
<comment type="cofactor">
    <cofactor evidence="11">
        <name>Cu cation</name>
        <dbReference type="ChEBI" id="CHEBI:23378"/>
    </cofactor>
    <text evidence="11">Binds a copper A center.</text>
</comment>
<keyword evidence="8 13" id="KW-1133">Transmembrane helix</keyword>
<evidence type="ECO:0000256" key="9">
    <source>
        <dbReference type="ARBA" id="ARBA00023136"/>
    </source>
</evidence>
<feature type="transmembrane region" description="Helical" evidence="13">
    <location>
        <begin position="88"/>
        <end position="110"/>
    </location>
</feature>
<keyword evidence="17" id="KW-1185">Reference proteome</keyword>
<dbReference type="RefSeq" id="WP_127086175.1">
    <property type="nucleotide sequence ID" value="NZ_RSCL01000029.1"/>
</dbReference>
<feature type="transmembrane region" description="Helical" evidence="13">
    <location>
        <begin position="45"/>
        <end position="68"/>
    </location>
</feature>
<dbReference type="EC" id="7.1.1.9" evidence="11"/>
<dbReference type="GO" id="GO:0042773">
    <property type="term" value="P:ATP synthesis coupled electron transport"/>
    <property type="evidence" value="ECO:0007669"/>
    <property type="project" value="TreeGrafter"/>
</dbReference>
<dbReference type="Gene3D" id="1.10.287.90">
    <property type="match status" value="1"/>
</dbReference>
<keyword evidence="5 10" id="KW-0812">Transmembrane</keyword>
<dbReference type="InterPro" id="IPR011759">
    <property type="entry name" value="Cyt_c_oxidase_su2_TM_dom"/>
</dbReference>
<comment type="function">
    <text evidence="11">Subunits I and II form the functional core of the enzyme complex. Electrons originating in cytochrome c are transferred via heme a and Cu(A) to the binuclear center formed by heme a3 and Cu(B).</text>
</comment>
<dbReference type="Pfam" id="PF00116">
    <property type="entry name" value="COX2"/>
    <property type="match status" value="1"/>
</dbReference>
<dbReference type="EMBL" id="RSCL01000029">
    <property type="protein sequence ID" value="RUS98500.1"/>
    <property type="molecule type" value="Genomic_DNA"/>
</dbReference>
<dbReference type="PRINTS" id="PR01166">
    <property type="entry name" value="CYCOXIDASEII"/>
</dbReference>
<dbReference type="GO" id="GO:0005507">
    <property type="term" value="F:copper ion binding"/>
    <property type="evidence" value="ECO:0007669"/>
    <property type="project" value="InterPro"/>
</dbReference>
<feature type="region of interest" description="Disordered" evidence="12">
    <location>
        <begin position="148"/>
        <end position="168"/>
    </location>
</feature>
<keyword evidence="4 10" id="KW-0679">Respiratory chain</keyword>
<dbReference type="CDD" id="cd13919">
    <property type="entry name" value="CuRO_HCO_II_like_5"/>
    <property type="match status" value="1"/>
</dbReference>
<keyword evidence="6" id="KW-1278">Translocase</keyword>
<dbReference type="InterPro" id="IPR002429">
    <property type="entry name" value="CcO_II-like_C"/>
</dbReference>
<dbReference type="PROSITE" id="PS50999">
    <property type="entry name" value="COX2_TM"/>
    <property type="match status" value="1"/>
</dbReference>
<dbReference type="SUPFAM" id="SSF49503">
    <property type="entry name" value="Cupredoxins"/>
    <property type="match status" value="1"/>
</dbReference>
<dbReference type="InterPro" id="IPR036257">
    <property type="entry name" value="Cyt_c_oxidase_su2_TM_sf"/>
</dbReference>
<organism evidence="16 17">
    <name type="scientific">Dulcicalothrix desertica PCC 7102</name>
    <dbReference type="NCBI Taxonomy" id="232991"/>
    <lineage>
        <taxon>Bacteria</taxon>
        <taxon>Bacillati</taxon>
        <taxon>Cyanobacteriota</taxon>
        <taxon>Cyanophyceae</taxon>
        <taxon>Nostocales</taxon>
        <taxon>Calotrichaceae</taxon>
        <taxon>Dulcicalothrix</taxon>
    </lineage>
</organism>
<evidence type="ECO:0000256" key="1">
    <source>
        <dbReference type="ARBA" id="ARBA00004141"/>
    </source>
</evidence>
<keyword evidence="7 10" id="KW-0249">Electron transport</keyword>
<reference evidence="16" key="1">
    <citation type="submission" date="2018-12" db="EMBL/GenBank/DDBJ databases">
        <authorList>
            <person name="Will S."/>
            <person name="Neumann-Schaal M."/>
            <person name="Henke P."/>
        </authorList>
    </citation>
    <scope>NUCLEOTIDE SEQUENCE</scope>
    <source>
        <strain evidence="16">PCC 7102</strain>
    </source>
</reference>
<evidence type="ECO:0000313" key="16">
    <source>
        <dbReference type="EMBL" id="RUS98500.1"/>
    </source>
</evidence>
<dbReference type="PANTHER" id="PTHR22888:SF9">
    <property type="entry name" value="CYTOCHROME C OXIDASE SUBUNIT 2"/>
    <property type="match status" value="1"/>
</dbReference>
<keyword evidence="11" id="KW-0479">Metal-binding</keyword>
<proteinExistence type="inferred from homology"/>
<evidence type="ECO:0000256" key="6">
    <source>
        <dbReference type="ARBA" id="ARBA00022967"/>
    </source>
</evidence>
<dbReference type="GO" id="GO:0004129">
    <property type="term" value="F:cytochrome-c oxidase activity"/>
    <property type="evidence" value="ECO:0007669"/>
    <property type="project" value="UniProtKB-EC"/>
</dbReference>
<sequence>MNIRNLSALTVGTVVVTAASLWMGQQAYSWFPVQATVEAQLIDDLFSFLVVLASFIFFAVTAALLYAVAFHRAAEHDTSDGPPIEGNITLEVVWTAIPIVLVIWIAGYSYQIYDQMSIRGPMEHHLHMPMGMESAEAAPWDGLWNKNKQESETSEPAPAPAPAPDINIDTTQPINVIARQWSWEFRYPYKNVSSTELHIPVNERVHLALESEDVLHGFFVPAFRVKQDIIPKNKIDFEFTPTREGTYRLMDSQFSGTYFATMEANVVVDSLENYKNWLKQAANQKPAPAINQAATEYALTKDSPFKTGWQSVEPAAPPVVNYTGRD</sequence>
<evidence type="ECO:0000256" key="13">
    <source>
        <dbReference type="SAM" id="Phobius"/>
    </source>
</evidence>
<evidence type="ECO:0000256" key="5">
    <source>
        <dbReference type="ARBA" id="ARBA00022692"/>
    </source>
</evidence>
<reference evidence="16" key="2">
    <citation type="journal article" date="2019" name="Genome Biol. Evol.">
        <title>Day and night: Metabolic profiles and evolutionary relationships of six axenic non-marine cyanobacteria.</title>
        <authorList>
            <person name="Will S.E."/>
            <person name="Henke P."/>
            <person name="Boedeker C."/>
            <person name="Huang S."/>
            <person name="Brinkmann H."/>
            <person name="Rohde M."/>
            <person name="Jarek M."/>
            <person name="Friedl T."/>
            <person name="Seufert S."/>
            <person name="Schumacher M."/>
            <person name="Overmann J."/>
            <person name="Neumann-Schaal M."/>
            <person name="Petersen J."/>
        </authorList>
    </citation>
    <scope>NUCLEOTIDE SEQUENCE [LARGE SCALE GENOMIC DNA]</scope>
    <source>
        <strain evidence="16">PCC 7102</strain>
    </source>
</reference>
<dbReference type="OrthoDB" id="9781261at2"/>
<dbReference type="Pfam" id="PF02790">
    <property type="entry name" value="COX2_TM"/>
    <property type="match status" value="1"/>
</dbReference>
<dbReference type="PANTHER" id="PTHR22888">
    <property type="entry name" value="CYTOCHROME C OXIDASE, SUBUNIT II"/>
    <property type="match status" value="1"/>
</dbReference>
<feature type="domain" description="Cytochrome oxidase subunit II transmembrane region profile" evidence="15">
    <location>
        <begin position="23"/>
        <end position="120"/>
    </location>
</feature>
<evidence type="ECO:0000256" key="3">
    <source>
        <dbReference type="ARBA" id="ARBA00022448"/>
    </source>
</evidence>
<evidence type="ECO:0000256" key="12">
    <source>
        <dbReference type="SAM" id="MobiDB-lite"/>
    </source>
</evidence>
<gene>
    <name evidence="16" type="primary">ctaC</name>
    <name evidence="16" type="ORF">DSM106972_081290</name>
</gene>
<dbReference type="GO" id="GO:0005886">
    <property type="term" value="C:plasma membrane"/>
    <property type="evidence" value="ECO:0007669"/>
    <property type="project" value="UniProtKB-SubCell"/>
</dbReference>
<keyword evidence="11" id="KW-0186">Copper</keyword>